<accession>A0A1G9RHE0</accession>
<organism evidence="1 2">
    <name type="scientific">Nonomuraea maritima</name>
    <dbReference type="NCBI Taxonomy" id="683260"/>
    <lineage>
        <taxon>Bacteria</taxon>
        <taxon>Bacillati</taxon>
        <taxon>Actinomycetota</taxon>
        <taxon>Actinomycetes</taxon>
        <taxon>Streptosporangiales</taxon>
        <taxon>Streptosporangiaceae</taxon>
        <taxon>Nonomuraea</taxon>
    </lineage>
</organism>
<dbReference type="EMBL" id="FNFB01000046">
    <property type="protein sequence ID" value="SDM22613.1"/>
    <property type="molecule type" value="Genomic_DNA"/>
</dbReference>
<sequence>MSKPTEVIVEVWPVSADDVGLWLISGADAWRSDAVQQDSDPHSAVVDLLAKNDAEDGVKLLHSTSWRADGAAVILTYVAVLGCGAFVRDKWQHAAPISPALPNAVGKPIPVEATDAPIPRYIDVLMHGLRHLQFLLQTDSAARTALCGKWPDHLAAFRPALAGMYDHEHGQEPITLPEGLEAR</sequence>
<protein>
    <submittedName>
        <fullName evidence="1">Uncharacterized protein</fullName>
    </submittedName>
</protein>
<evidence type="ECO:0000313" key="1">
    <source>
        <dbReference type="EMBL" id="SDM22613.1"/>
    </source>
</evidence>
<evidence type="ECO:0000313" key="2">
    <source>
        <dbReference type="Proteomes" id="UP000198683"/>
    </source>
</evidence>
<dbReference type="OrthoDB" id="3526800at2"/>
<proteinExistence type="predicted"/>
<keyword evidence="2" id="KW-1185">Reference proteome</keyword>
<dbReference type="RefSeq" id="WP_143022391.1">
    <property type="nucleotide sequence ID" value="NZ_FNFB01000046.1"/>
</dbReference>
<dbReference type="Proteomes" id="UP000198683">
    <property type="component" value="Unassembled WGS sequence"/>
</dbReference>
<name>A0A1G9RHE0_9ACTN</name>
<gene>
    <name evidence="1" type="ORF">SAMN05421874_1463</name>
</gene>
<reference evidence="1 2" key="1">
    <citation type="submission" date="2016-10" db="EMBL/GenBank/DDBJ databases">
        <authorList>
            <person name="de Groot N.N."/>
        </authorList>
    </citation>
    <scope>NUCLEOTIDE SEQUENCE [LARGE SCALE GENOMIC DNA]</scope>
    <source>
        <strain evidence="1 2">CGMCC 4.5681</strain>
    </source>
</reference>
<dbReference type="AlphaFoldDB" id="A0A1G9RHE0"/>